<dbReference type="PANTHER" id="PTHR43675:SF8">
    <property type="entry name" value="ARSENITE METHYLTRANSFERASE"/>
    <property type="match status" value="1"/>
</dbReference>
<evidence type="ECO:0000313" key="10">
    <source>
        <dbReference type="EMBL" id="GLK70671.1"/>
    </source>
</evidence>
<evidence type="ECO:0000256" key="4">
    <source>
        <dbReference type="ARBA" id="ARBA00034521"/>
    </source>
</evidence>
<evidence type="ECO:0000259" key="9">
    <source>
        <dbReference type="Pfam" id="PF13847"/>
    </source>
</evidence>
<dbReference type="InterPro" id="IPR025714">
    <property type="entry name" value="Methyltranfer_dom"/>
</dbReference>
<dbReference type="Gene3D" id="3.40.50.150">
    <property type="entry name" value="Vaccinia Virus protein VP39"/>
    <property type="match status" value="1"/>
</dbReference>
<keyword evidence="11" id="KW-1185">Reference proteome</keyword>
<dbReference type="GO" id="GO:0032259">
    <property type="term" value="P:methylation"/>
    <property type="evidence" value="ECO:0007669"/>
    <property type="project" value="UniProtKB-KW"/>
</dbReference>
<evidence type="ECO:0000313" key="11">
    <source>
        <dbReference type="Proteomes" id="UP001143370"/>
    </source>
</evidence>
<dbReference type="InterPro" id="IPR029063">
    <property type="entry name" value="SAM-dependent_MTases_sf"/>
</dbReference>
<evidence type="ECO:0000256" key="8">
    <source>
        <dbReference type="ARBA" id="ARBA00048428"/>
    </source>
</evidence>
<keyword evidence="2" id="KW-0949">S-adenosyl-L-methionine</keyword>
<evidence type="ECO:0000256" key="3">
    <source>
        <dbReference type="ARBA" id="ARBA00034487"/>
    </source>
</evidence>
<dbReference type="Proteomes" id="UP001143370">
    <property type="component" value="Unassembled WGS sequence"/>
</dbReference>
<dbReference type="SUPFAM" id="SSF53335">
    <property type="entry name" value="S-adenosyl-L-methionine-dependent methyltransferases"/>
    <property type="match status" value="1"/>
</dbReference>
<evidence type="ECO:0000256" key="6">
    <source>
        <dbReference type="ARBA" id="ARBA00047941"/>
    </source>
</evidence>
<comment type="catalytic activity">
    <reaction evidence="8">
        <text>arsenic triglutathione + 3 [thioredoxin]-dithiol + 3 S-adenosyl-L-methionine = trimethylarsine + 3 [thioredoxin]-disulfide + 3 glutathione + 3 S-adenosyl-L-homocysteine + 3 H(+)</text>
        <dbReference type="Rhea" id="RHEA:69432"/>
        <dbReference type="Rhea" id="RHEA-COMP:10698"/>
        <dbReference type="Rhea" id="RHEA-COMP:10700"/>
        <dbReference type="ChEBI" id="CHEBI:15378"/>
        <dbReference type="ChEBI" id="CHEBI:27130"/>
        <dbReference type="ChEBI" id="CHEBI:29950"/>
        <dbReference type="ChEBI" id="CHEBI:50058"/>
        <dbReference type="ChEBI" id="CHEBI:57856"/>
        <dbReference type="ChEBI" id="CHEBI:57925"/>
        <dbReference type="ChEBI" id="CHEBI:59789"/>
        <dbReference type="ChEBI" id="CHEBI:183640"/>
        <dbReference type="EC" id="2.1.1.137"/>
    </reaction>
</comment>
<dbReference type="InterPro" id="IPR026669">
    <property type="entry name" value="Arsenite_MeTrfase-like"/>
</dbReference>
<comment type="catalytic activity">
    <reaction evidence="6">
        <text>arsenic triglutathione + [thioredoxin]-dithiol + S-adenosyl-L-methionine + 2 H2O = methylarsonous acid + [thioredoxin]-disulfide + 3 glutathione + S-adenosyl-L-homocysteine + H(+)</text>
        <dbReference type="Rhea" id="RHEA:69460"/>
        <dbReference type="Rhea" id="RHEA-COMP:10698"/>
        <dbReference type="Rhea" id="RHEA-COMP:10700"/>
        <dbReference type="ChEBI" id="CHEBI:15377"/>
        <dbReference type="ChEBI" id="CHEBI:15378"/>
        <dbReference type="ChEBI" id="CHEBI:17826"/>
        <dbReference type="ChEBI" id="CHEBI:29950"/>
        <dbReference type="ChEBI" id="CHEBI:50058"/>
        <dbReference type="ChEBI" id="CHEBI:57856"/>
        <dbReference type="ChEBI" id="CHEBI:57925"/>
        <dbReference type="ChEBI" id="CHEBI:59789"/>
        <dbReference type="ChEBI" id="CHEBI:183640"/>
        <dbReference type="EC" id="2.1.1.137"/>
    </reaction>
</comment>
<feature type="domain" description="Methyltransferase" evidence="9">
    <location>
        <begin position="65"/>
        <end position="219"/>
    </location>
</feature>
<dbReference type="Pfam" id="PF13847">
    <property type="entry name" value="Methyltransf_31"/>
    <property type="match status" value="1"/>
</dbReference>
<dbReference type="EMBL" id="BSFJ01000004">
    <property type="protein sequence ID" value="GLK70671.1"/>
    <property type="molecule type" value="Genomic_DNA"/>
</dbReference>
<sequence>MDAIGLDNSQDYYGKVLTRSGDLRTDACTTPDAAPSLVIRALANVHEEVKARYYGCGLVAPQALSGTRILDLGCGAGQDCYVLAQLAGPQGHVVGVDATPEQLAIARAHENWHRDRFGYPKPTVTFVEGDVSRLDELGFDNDSFDLIVSNCVINLIPDKAAVFAAIYRLLRKGGELYFSDIYSDRRVPAELRSNPILHGECLAGALYWGDFQNLAKSAGFGDPRLVSDRHLGINDPEIAELIGPVEFYSATYRLFKLDGLESACEDYGQAVRYRGTIPDAAHNFVLDKHHDIDAGRLFPVCGNTYRMLQESRLAPHFEFFGDTSRHYGIFKGCGTDLPFSHEEGAAAGSSCC</sequence>
<comment type="similarity">
    <text evidence="3">Belongs to the methyltransferase superfamily. Arsenite methyltransferase family.</text>
</comment>
<organism evidence="10 11">
    <name type="scientific">Ancylobacter dichloromethanicus</name>
    <dbReference type="NCBI Taxonomy" id="518825"/>
    <lineage>
        <taxon>Bacteria</taxon>
        <taxon>Pseudomonadati</taxon>
        <taxon>Pseudomonadota</taxon>
        <taxon>Alphaproteobacteria</taxon>
        <taxon>Hyphomicrobiales</taxon>
        <taxon>Xanthobacteraceae</taxon>
        <taxon>Ancylobacter</taxon>
    </lineage>
</organism>
<reference evidence="10" key="2">
    <citation type="submission" date="2023-01" db="EMBL/GenBank/DDBJ databases">
        <authorList>
            <person name="Sun Q."/>
            <person name="Evtushenko L."/>
        </authorList>
    </citation>
    <scope>NUCLEOTIDE SEQUENCE</scope>
    <source>
        <strain evidence="10">VKM B-2484</strain>
    </source>
</reference>
<keyword evidence="1" id="KW-0808">Transferase</keyword>
<protein>
    <recommendedName>
        <fullName evidence="5">Arsenite methyltransferase</fullName>
        <ecNumber evidence="4">2.1.1.137</ecNumber>
    </recommendedName>
</protein>
<accession>A0A9W6J6G8</accession>
<proteinExistence type="inferred from homology"/>
<name>A0A9W6J6G8_9HYPH</name>
<reference evidence="10" key="1">
    <citation type="journal article" date="2014" name="Int. J. Syst. Evol. Microbiol.">
        <title>Complete genome sequence of Corynebacterium casei LMG S-19264T (=DSM 44701T), isolated from a smear-ripened cheese.</title>
        <authorList>
            <consortium name="US DOE Joint Genome Institute (JGI-PGF)"/>
            <person name="Walter F."/>
            <person name="Albersmeier A."/>
            <person name="Kalinowski J."/>
            <person name="Ruckert C."/>
        </authorList>
    </citation>
    <scope>NUCLEOTIDE SEQUENCE</scope>
    <source>
        <strain evidence="10">VKM B-2484</strain>
    </source>
</reference>
<comment type="catalytic activity">
    <reaction evidence="7">
        <text>arsenic triglutathione + 2 [thioredoxin]-dithiol + 2 S-adenosyl-L-methionine + H2O = dimethylarsinous acid + 2 [thioredoxin]-disulfide + 3 glutathione + 2 S-adenosyl-L-homocysteine + 2 H(+)</text>
        <dbReference type="Rhea" id="RHEA:69464"/>
        <dbReference type="Rhea" id="RHEA-COMP:10698"/>
        <dbReference type="Rhea" id="RHEA-COMP:10700"/>
        <dbReference type="ChEBI" id="CHEBI:15377"/>
        <dbReference type="ChEBI" id="CHEBI:15378"/>
        <dbReference type="ChEBI" id="CHEBI:23808"/>
        <dbReference type="ChEBI" id="CHEBI:29950"/>
        <dbReference type="ChEBI" id="CHEBI:50058"/>
        <dbReference type="ChEBI" id="CHEBI:57856"/>
        <dbReference type="ChEBI" id="CHEBI:57925"/>
        <dbReference type="ChEBI" id="CHEBI:59789"/>
        <dbReference type="ChEBI" id="CHEBI:183640"/>
        <dbReference type="EC" id="2.1.1.137"/>
    </reaction>
</comment>
<dbReference type="CDD" id="cd02440">
    <property type="entry name" value="AdoMet_MTases"/>
    <property type="match status" value="1"/>
</dbReference>
<gene>
    <name evidence="10" type="ORF">GCM10017643_07860</name>
</gene>
<keyword evidence="10" id="KW-0489">Methyltransferase</keyword>
<dbReference type="EC" id="2.1.1.137" evidence="4"/>
<evidence type="ECO:0000256" key="5">
    <source>
        <dbReference type="ARBA" id="ARBA00034545"/>
    </source>
</evidence>
<dbReference type="Gene3D" id="3.40.5.100">
    <property type="match status" value="1"/>
</dbReference>
<evidence type="ECO:0000256" key="7">
    <source>
        <dbReference type="ARBA" id="ARBA00047943"/>
    </source>
</evidence>
<dbReference type="GO" id="GO:0030791">
    <property type="term" value="F:arsenite methyltransferase activity"/>
    <property type="evidence" value="ECO:0007669"/>
    <property type="project" value="UniProtKB-EC"/>
</dbReference>
<dbReference type="RefSeq" id="WP_271188591.1">
    <property type="nucleotide sequence ID" value="NZ_BSFJ01000004.1"/>
</dbReference>
<evidence type="ECO:0000256" key="1">
    <source>
        <dbReference type="ARBA" id="ARBA00022679"/>
    </source>
</evidence>
<comment type="caution">
    <text evidence="10">The sequence shown here is derived from an EMBL/GenBank/DDBJ whole genome shotgun (WGS) entry which is preliminary data.</text>
</comment>
<dbReference type="PANTHER" id="PTHR43675">
    <property type="entry name" value="ARSENITE METHYLTRANSFERASE"/>
    <property type="match status" value="1"/>
</dbReference>
<evidence type="ECO:0000256" key="2">
    <source>
        <dbReference type="ARBA" id="ARBA00022691"/>
    </source>
</evidence>
<dbReference type="AlphaFoldDB" id="A0A9W6J6G8"/>